<evidence type="ECO:0000313" key="11">
    <source>
        <dbReference type="Proteomes" id="UP000184485"/>
    </source>
</evidence>
<dbReference type="PANTHER" id="PTHR42703">
    <property type="entry name" value="NADH DEHYDROGENASE"/>
    <property type="match status" value="1"/>
</dbReference>
<dbReference type="OrthoDB" id="9768329at2"/>
<protein>
    <submittedName>
        <fullName evidence="10">Multisubunit sodium/proton antiporter, MrpD subunit</fullName>
    </submittedName>
</protein>
<dbReference type="PRINTS" id="PR01437">
    <property type="entry name" value="NUOXDRDTASE4"/>
</dbReference>
<dbReference type="EMBL" id="FQUP01000001">
    <property type="protein sequence ID" value="SHE63449.1"/>
    <property type="molecule type" value="Genomic_DNA"/>
</dbReference>
<gene>
    <name evidence="10" type="ORF">SAMN02745157_0599</name>
</gene>
<evidence type="ECO:0000256" key="4">
    <source>
        <dbReference type="ARBA" id="ARBA00022692"/>
    </source>
</evidence>
<reference evidence="10 11" key="1">
    <citation type="submission" date="2016-11" db="EMBL/GenBank/DDBJ databases">
        <authorList>
            <person name="Jaros S."/>
            <person name="Januszkiewicz K."/>
            <person name="Wedrychowicz H."/>
        </authorList>
    </citation>
    <scope>NUCLEOTIDE SEQUENCE [LARGE SCALE GENOMIC DNA]</scope>
    <source>
        <strain evidence="10 11">DSM 19436</strain>
    </source>
</reference>
<accession>A0A1M4V3E0</accession>
<feature type="transmembrane region" description="Helical" evidence="8">
    <location>
        <begin position="171"/>
        <end position="193"/>
    </location>
</feature>
<feature type="transmembrane region" description="Helical" evidence="8">
    <location>
        <begin position="250"/>
        <end position="270"/>
    </location>
</feature>
<keyword evidence="3" id="KW-1003">Cell membrane</keyword>
<feature type="transmembrane region" description="Helical" evidence="8">
    <location>
        <begin position="383"/>
        <end position="407"/>
    </location>
</feature>
<dbReference type="InterPro" id="IPR003918">
    <property type="entry name" value="NADH_UbQ_OxRdtase"/>
</dbReference>
<keyword evidence="5 8" id="KW-1133">Transmembrane helix</keyword>
<comment type="subcellular location">
    <subcellularLocation>
        <location evidence="1">Cell membrane</location>
        <topology evidence="1">Multi-pass membrane protein</topology>
    </subcellularLocation>
    <subcellularLocation>
        <location evidence="7">Membrane</location>
        <topology evidence="7">Multi-pass membrane protein</topology>
    </subcellularLocation>
</comment>
<feature type="transmembrane region" description="Helical" evidence="8">
    <location>
        <begin position="459"/>
        <end position="477"/>
    </location>
</feature>
<feature type="transmembrane region" description="Helical" evidence="8">
    <location>
        <begin position="419"/>
        <end position="439"/>
    </location>
</feature>
<comment type="similarity">
    <text evidence="2">Belongs to the CPA3 antiporters (TC 2.A.63) subunit D family.</text>
</comment>
<dbReference type="RefSeq" id="WP_073051291.1">
    <property type="nucleotide sequence ID" value="NZ_FQUP01000001.1"/>
</dbReference>
<feature type="transmembrane region" description="Helical" evidence="8">
    <location>
        <begin position="38"/>
        <end position="62"/>
    </location>
</feature>
<evidence type="ECO:0000259" key="9">
    <source>
        <dbReference type="Pfam" id="PF00361"/>
    </source>
</evidence>
<feature type="transmembrane region" description="Helical" evidence="8">
    <location>
        <begin position="114"/>
        <end position="135"/>
    </location>
</feature>
<feature type="transmembrane region" description="Helical" evidence="8">
    <location>
        <begin position="343"/>
        <end position="362"/>
    </location>
</feature>
<feature type="transmembrane region" description="Helical" evidence="8">
    <location>
        <begin position="312"/>
        <end position="331"/>
    </location>
</feature>
<feature type="transmembrane region" description="Helical" evidence="8">
    <location>
        <begin position="12"/>
        <end position="31"/>
    </location>
</feature>
<evidence type="ECO:0000256" key="8">
    <source>
        <dbReference type="SAM" id="Phobius"/>
    </source>
</evidence>
<evidence type="ECO:0000256" key="1">
    <source>
        <dbReference type="ARBA" id="ARBA00004651"/>
    </source>
</evidence>
<evidence type="ECO:0000256" key="7">
    <source>
        <dbReference type="RuleBase" id="RU000320"/>
    </source>
</evidence>
<dbReference type="GO" id="GO:0042773">
    <property type="term" value="P:ATP synthesis coupled electron transport"/>
    <property type="evidence" value="ECO:0007669"/>
    <property type="project" value="InterPro"/>
</dbReference>
<evidence type="ECO:0000256" key="3">
    <source>
        <dbReference type="ARBA" id="ARBA00022475"/>
    </source>
</evidence>
<evidence type="ECO:0000256" key="6">
    <source>
        <dbReference type="ARBA" id="ARBA00023136"/>
    </source>
</evidence>
<sequence>MSFLAAIDQHLPVIVVLAPLLGAVLVALVRVEIASWPIAVLAALISAAAAFRLVFVVEQLGVVSYRLGGFAPELGIEYRVDAVNVLILLVVTAVSLVTLLYARQSVAAEIDGGRVPWFYAMMLVAMAGLLGMAITGDAFNAFVFLEISSLSTYTLIALGRDRRALVAAYQYLIVGTIGATFYVIGVGLLYLATGTLNLALIVERLPDVVSPRALIAAEAFILVGIALKLALFPLHAWLPNAYGYAPSAATVLLASTATKVAVYLMARFLFGVFGIHVEIGPVSVTGVLILLSLAAMFVASLAAVFQRDVKRLLAFSSVAQIGYITLGLALANPAGLTGAFLHIVNHALMKGAAFMAIGAVLLRCGSSRLDDLAGIGRTMPATAVALTIAGLGLIGVPGTSGFVSKWYLVLGAFDDGKGWLAFMIVASSVIAVLYVGRLLEVVWFREPGKAALAASEAPLSMLLPTLLLAGLTIFFGIDAEMPARLAGAAATVLLGGHP</sequence>
<dbReference type="PANTHER" id="PTHR42703:SF1">
    <property type="entry name" value="NA(+)_H(+) ANTIPORTER SUBUNIT D1"/>
    <property type="match status" value="1"/>
</dbReference>
<keyword evidence="11" id="KW-1185">Reference proteome</keyword>
<dbReference type="GO" id="GO:0005886">
    <property type="term" value="C:plasma membrane"/>
    <property type="evidence" value="ECO:0007669"/>
    <property type="project" value="UniProtKB-SubCell"/>
</dbReference>
<dbReference type="Pfam" id="PF00361">
    <property type="entry name" value="Proton_antipo_M"/>
    <property type="match status" value="1"/>
</dbReference>
<keyword evidence="4 7" id="KW-0812">Transmembrane</keyword>
<keyword evidence="6 8" id="KW-0472">Membrane</keyword>
<dbReference type="AlphaFoldDB" id="A0A1M4V3E0"/>
<dbReference type="InterPro" id="IPR050586">
    <property type="entry name" value="CPA3_Na-H_Antiporter_D"/>
</dbReference>
<name>A0A1M4V3E0_9HYPH</name>
<evidence type="ECO:0000313" key="10">
    <source>
        <dbReference type="EMBL" id="SHE63449.1"/>
    </source>
</evidence>
<feature type="domain" description="NADH:quinone oxidoreductase/Mrp antiporter transmembrane" evidence="9">
    <location>
        <begin position="137"/>
        <end position="430"/>
    </location>
</feature>
<feature type="transmembrane region" description="Helical" evidence="8">
    <location>
        <begin position="282"/>
        <end position="305"/>
    </location>
</feature>
<dbReference type="InterPro" id="IPR001750">
    <property type="entry name" value="ND/Mrp_TM"/>
</dbReference>
<evidence type="ECO:0000256" key="5">
    <source>
        <dbReference type="ARBA" id="ARBA00022989"/>
    </source>
</evidence>
<feature type="transmembrane region" description="Helical" evidence="8">
    <location>
        <begin position="141"/>
        <end position="159"/>
    </location>
</feature>
<dbReference type="GO" id="GO:0008137">
    <property type="term" value="F:NADH dehydrogenase (ubiquinone) activity"/>
    <property type="evidence" value="ECO:0007669"/>
    <property type="project" value="InterPro"/>
</dbReference>
<dbReference type="STRING" id="1122133.SAMN02745157_0599"/>
<feature type="transmembrane region" description="Helical" evidence="8">
    <location>
        <begin position="82"/>
        <end position="102"/>
    </location>
</feature>
<evidence type="ECO:0000256" key="2">
    <source>
        <dbReference type="ARBA" id="ARBA00005346"/>
    </source>
</evidence>
<organism evidence="10 11">
    <name type="scientific">Kaistia soli DSM 19436</name>
    <dbReference type="NCBI Taxonomy" id="1122133"/>
    <lineage>
        <taxon>Bacteria</taxon>
        <taxon>Pseudomonadati</taxon>
        <taxon>Pseudomonadota</taxon>
        <taxon>Alphaproteobacteria</taxon>
        <taxon>Hyphomicrobiales</taxon>
        <taxon>Kaistiaceae</taxon>
        <taxon>Kaistia</taxon>
    </lineage>
</organism>
<feature type="transmembrane region" description="Helical" evidence="8">
    <location>
        <begin position="213"/>
        <end position="238"/>
    </location>
</feature>
<dbReference type="Proteomes" id="UP000184485">
    <property type="component" value="Unassembled WGS sequence"/>
</dbReference>
<proteinExistence type="inferred from homology"/>